<dbReference type="AlphaFoldDB" id="A0A1D2MP80"/>
<evidence type="ECO:0000313" key="6">
    <source>
        <dbReference type="EMBL" id="ODM94615.1"/>
    </source>
</evidence>
<dbReference type="InterPro" id="IPR010977">
    <property type="entry name" value="Aromatic_deC"/>
</dbReference>
<evidence type="ECO:0000256" key="1">
    <source>
        <dbReference type="ARBA" id="ARBA00001933"/>
    </source>
</evidence>
<evidence type="ECO:0000313" key="7">
    <source>
        <dbReference type="Proteomes" id="UP000094527"/>
    </source>
</evidence>
<comment type="cofactor">
    <cofactor evidence="1 5">
        <name>pyridoxal 5'-phosphate</name>
        <dbReference type="ChEBI" id="CHEBI:597326"/>
    </cofactor>
</comment>
<evidence type="ECO:0000256" key="2">
    <source>
        <dbReference type="ARBA" id="ARBA00022793"/>
    </source>
</evidence>
<dbReference type="GO" id="GO:0019752">
    <property type="term" value="P:carboxylic acid metabolic process"/>
    <property type="evidence" value="ECO:0007669"/>
    <property type="project" value="InterPro"/>
</dbReference>
<dbReference type="OrthoDB" id="639767at2759"/>
<dbReference type="EMBL" id="LJIJ01000781">
    <property type="protein sequence ID" value="ODM94615.1"/>
    <property type="molecule type" value="Genomic_DNA"/>
</dbReference>
<organism evidence="6 7">
    <name type="scientific">Orchesella cincta</name>
    <name type="common">Springtail</name>
    <name type="synonym">Podura cincta</name>
    <dbReference type="NCBI Taxonomy" id="48709"/>
    <lineage>
        <taxon>Eukaryota</taxon>
        <taxon>Metazoa</taxon>
        <taxon>Ecdysozoa</taxon>
        <taxon>Arthropoda</taxon>
        <taxon>Hexapoda</taxon>
        <taxon>Collembola</taxon>
        <taxon>Entomobryomorpha</taxon>
        <taxon>Entomobryoidea</taxon>
        <taxon>Orchesellidae</taxon>
        <taxon>Orchesellinae</taxon>
        <taxon>Orchesella</taxon>
    </lineage>
</organism>
<proteinExistence type="inferred from homology"/>
<keyword evidence="4 5" id="KW-0456">Lyase</keyword>
<dbReference type="InterPro" id="IPR002129">
    <property type="entry name" value="PyrdxlP-dep_de-COase"/>
</dbReference>
<sequence>MIGMTHWQHPRFHAYFPSGASYPSILADIVGDVVGCIGFSWASGPACTELEGIVLDWLAKMMNLPPEFMHSTPGSKGGGCIQTSASECVLVSILAARALAIQALKRKNPDQDEAYCSKEAHSCVEKGAMIAFVKLRILETDDEFCLRGNTLQKTGLLELYPFFVSTTVGTTSCCSADNLNEIGPICKEYDIWLHVMLHTQEALRFVKSSAICLMESRVKDRYKLTQALVVDPLYLQHSHSEESIDYRHWGIPLSRRFRALKLWFQDPRFEIMRQSSVVLGLLPYERNQSKKSKIAVHGLMLGKLHMVPASLNDKYVIRFCVCREEACESDMGIVGGVIKAVATEIEKSEPSQPEACGRSGKACQLNC</sequence>
<dbReference type="SUPFAM" id="SSF53383">
    <property type="entry name" value="PLP-dependent transferases"/>
    <property type="match status" value="1"/>
</dbReference>
<dbReference type="Proteomes" id="UP000094527">
    <property type="component" value="Unassembled WGS sequence"/>
</dbReference>
<dbReference type="InterPro" id="IPR015424">
    <property type="entry name" value="PyrdxlP-dep_Trfase"/>
</dbReference>
<dbReference type="InterPro" id="IPR015421">
    <property type="entry name" value="PyrdxlP-dep_Trfase_major"/>
</dbReference>
<accession>A0A1D2MP80</accession>
<name>A0A1D2MP80_ORCCI</name>
<evidence type="ECO:0000256" key="4">
    <source>
        <dbReference type="ARBA" id="ARBA00023239"/>
    </source>
</evidence>
<dbReference type="OMA" id="WQIALSH"/>
<comment type="similarity">
    <text evidence="5">Belongs to the group II decarboxylase family.</text>
</comment>
<dbReference type="STRING" id="48709.A0A1D2MP80"/>
<reference evidence="6 7" key="1">
    <citation type="journal article" date="2016" name="Genome Biol. Evol.">
        <title>Gene Family Evolution Reflects Adaptation to Soil Environmental Stressors in the Genome of the Collembolan Orchesella cincta.</title>
        <authorList>
            <person name="Faddeeva-Vakhrusheva A."/>
            <person name="Derks M.F."/>
            <person name="Anvar S.Y."/>
            <person name="Agamennone V."/>
            <person name="Suring W."/>
            <person name="Smit S."/>
            <person name="van Straalen N.M."/>
            <person name="Roelofs D."/>
        </authorList>
    </citation>
    <scope>NUCLEOTIDE SEQUENCE [LARGE SCALE GENOMIC DNA]</scope>
    <source>
        <tissue evidence="6">Mixed pool</tissue>
    </source>
</reference>
<dbReference type="PANTHER" id="PTHR11999:SF70">
    <property type="entry name" value="MIP05841P"/>
    <property type="match status" value="1"/>
</dbReference>
<dbReference type="PANTHER" id="PTHR11999">
    <property type="entry name" value="GROUP II PYRIDOXAL-5-PHOSPHATE DECARBOXYLASE"/>
    <property type="match status" value="1"/>
</dbReference>
<dbReference type="Gene3D" id="3.40.640.10">
    <property type="entry name" value="Type I PLP-dependent aspartate aminotransferase-like (Major domain)"/>
    <property type="match status" value="2"/>
</dbReference>
<gene>
    <name evidence="6" type="ORF">Ocin01_12068</name>
</gene>
<keyword evidence="7" id="KW-1185">Reference proteome</keyword>
<dbReference type="GO" id="GO:0030170">
    <property type="term" value="F:pyridoxal phosphate binding"/>
    <property type="evidence" value="ECO:0007669"/>
    <property type="project" value="InterPro"/>
</dbReference>
<keyword evidence="3 5" id="KW-0663">Pyridoxal phosphate</keyword>
<comment type="caution">
    <text evidence="6">The sequence shown here is derived from an EMBL/GenBank/DDBJ whole genome shotgun (WGS) entry which is preliminary data.</text>
</comment>
<dbReference type="GO" id="GO:0005737">
    <property type="term" value="C:cytoplasm"/>
    <property type="evidence" value="ECO:0007669"/>
    <property type="project" value="TreeGrafter"/>
</dbReference>
<dbReference type="GO" id="GO:0016831">
    <property type="term" value="F:carboxy-lyase activity"/>
    <property type="evidence" value="ECO:0007669"/>
    <property type="project" value="UniProtKB-KW"/>
</dbReference>
<dbReference type="GO" id="GO:0006520">
    <property type="term" value="P:amino acid metabolic process"/>
    <property type="evidence" value="ECO:0007669"/>
    <property type="project" value="InterPro"/>
</dbReference>
<keyword evidence="2" id="KW-0210">Decarboxylase</keyword>
<dbReference type="PRINTS" id="PR00800">
    <property type="entry name" value="YHDCRBOXLASE"/>
</dbReference>
<protein>
    <submittedName>
        <fullName evidence="6">Tyrosine decarboxylase</fullName>
    </submittedName>
</protein>
<evidence type="ECO:0000256" key="5">
    <source>
        <dbReference type="RuleBase" id="RU000382"/>
    </source>
</evidence>
<evidence type="ECO:0000256" key="3">
    <source>
        <dbReference type="ARBA" id="ARBA00022898"/>
    </source>
</evidence>
<dbReference type="Pfam" id="PF00282">
    <property type="entry name" value="Pyridoxal_deC"/>
    <property type="match status" value="2"/>
</dbReference>